<sequence length="256" mass="28062">TTNTPPTVVVADGVGLKGEYFNNANVAAPVVLTRIDATVDFDWGNGSPASSINTDYFSVRWTGFVKAPVTGNYTFSTSTDDGVRLWVNGKLLVDDWNGRATKTNTGATLALVAGQMYDIRMEYFDNIIGAVAKLQWSYPGQDTQIVPKTYLYMPAGSSRMAAVTENNNDYSPEMSVQVYPVPARDEVQVRYYAETAGEAVLQLTSVGAYPVMQQSTPIVQGENIIKIPVREYTRGMYVLSLTQGAQRITRRVLLAD</sequence>
<dbReference type="RefSeq" id="WP_262898008.1">
    <property type="nucleotide sequence ID" value="NZ_JAFMYW010000002.1"/>
</dbReference>
<reference evidence="2 3" key="1">
    <citation type="submission" date="2021-03" db="EMBL/GenBank/DDBJ databases">
        <title>Fibrella sp. HMF5405 genome sequencing and assembly.</title>
        <authorList>
            <person name="Kang H."/>
            <person name="Kim H."/>
            <person name="Bae S."/>
            <person name="Joh K."/>
        </authorList>
    </citation>
    <scope>NUCLEOTIDE SEQUENCE [LARGE SCALE GENOMIC DNA]</scope>
    <source>
        <strain evidence="2 3">HMF5405</strain>
    </source>
</reference>
<dbReference type="Gene3D" id="3.90.182.10">
    <property type="entry name" value="Toxin - Anthrax Protective Antigen,domain 1"/>
    <property type="match status" value="1"/>
</dbReference>
<dbReference type="Proteomes" id="UP000664628">
    <property type="component" value="Unassembled WGS sequence"/>
</dbReference>
<accession>A0ABS3JDU4</accession>
<dbReference type="InterPro" id="IPR037524">
    <property type="entry name" value="PA14/GLEYA"/>
</dbReference>
<dbReference type="PROSITE" id="PS51820">
    <property type="entry name" value="PA14"/>
    <property type="match status" value="1"/>
</dbReference>
<organism evidence="2 3">
    <name type="scientific">Fibrella forsythiae</name>
    <dbReference type="NCBI Taxonomy" id="2817061"/>
    <lineage>
        <taxon>Bacteria</taxon>
        <taxon>Pseudomonadati</taxon>
        <taxon>Bacteroidota</taxon>
        <taxon>Cytophagia</taxon>
        <taxon>Cytophagales</taxon>
        <taxon>Spirosomataceae</taxon>
        <taxon>Fibrella</taxon>
    </lineage>
</organism>
<evidence type="ECO:0000259" key="1">
    <source>
        <dbReference type="PROSITE" id="PS51820"/>
    </source>
</evidence>
<proteinExistence type="predicted"/>
<keyword evidence="3" id="KW-1185">Reference proteome</keyword>
<dbReference type="Pfam" id="PF07691">
    <property type="entry name" value="PA14"/>
    <property type="match status" value="1"/>
</dbReference>
<dbReference type="SUPFAM" id="SSF56988">
    <property type="entry name" value="Anthrax protective antigen"/>
    <property type="match status" value="1"/>
</dbReference>
<keyword evidence="2" id="KW-0378">Hydrolase</keyword>
<evidence type="ECO:0000313" key="2">
    <source>
        <dbReference type="EMBL" id="MBO0948169.1"/>
    </source>
</evidence>
<dbReference type="GO" id="GO:0016787">
    <property type="term" value="F:hydrolase activity"/>
    <property type="evidence" value="ECO:0007669"/>
    <property type="project" value="UniProtKB-KW"/>
</dbReference>
<gene>
    <name evidence="2" type="ORF">J2I46_06215</name>
</gene>
<feature type="domain" description="PA14" evidence="1">
    <location>
        <begin position="11"/>
        <end position="150"/>
    </location>
</feature>
<feature type="non-terminal residue" evidence="2">
    <location>
        <position position="1"/>
    </location>
</feature>
<protein>
    <submittedName>
        <fullName evidence="2">Glycoside hydrolase</fullName>
    </submittedName>
</protein>
<dbReference type="EMBL" id="JAFMYW010000002">
    <property type="protein sequence ID" value="MBO0948169.1"/>
    <property type="molecule type" value="Genomic_DNA"/>
</dbReference>
<dbReference type="SMART" id="SM00758">
    <property type="entry name" value="PA14"/>
    <property type="match status" value="1"/>
</dbReference>
<comment type="caution">
    <text evidence="2">The sequence shown here is derived from an EMBL/GenBank/DDBJ whole genome shotgun (WGS) entry which is preliminary data.</text>
</comment>
<name>A0ABS3JDU4_9BACT</name>
<evidence type="ECO:0000313" key="3">
    <source>
        <dbReference type="Proteomes" id="UP000664628"/>
    </source>
</evidence>
<dbReference type="InterPro" id="IPR011658">
    <property type="entry name" value="PA14_dom"/>
</dbReference>